<dbReference type="CDD" id="cd07041">
    <property type="entry name" value="STAS_RsbR_RsbS_like"/>
    <property type="match status" value="1"/>
</dbReference>
<dbReference type="EMBL" id="CP032418">
    <property type="protein sequence ID" value="AYC30066.1"/>
    <property type="molecule type" value="Genomic_DNA"/>
</dbReference>
<feature type="domain" description="STAS" evidence="2">
    <location>
        <begin position="152"/>
        <end position="263"/>
    </location>
</feature>
<evidence type="ECO:0000259" key="2">
    <source>
        <dbReference type="PROSITE" id="PS50801"/>
    </source>
</evidence>
<dbReference type="InterPro" id="IPR051932">
    <property type="entry name" value="Bact_StressResp_Reg"/>
</dbReference>
<dbReference type="PANTHER" id="PTHR33745:SF3">
    <property type="entry name" value="RSBT CO-ANTAGONIST PROTEIN RSBRC"/>
    <property type="match status" value="1"/>
</dbReference>
<dbReference type="InterPro" id="IPR002645">
    <property type="entry name" value="STAS_dom"/>
</dbReference>
<gene>
    <name evidence="3" type="ORF">D3873_09335</name>
</gene>
<organism evidence="3 4">
    <name type="scientific">Paenisporosarcina cavernae</name>
    <dbReference type="NCBI Taxonomy" id="2320858"/>
    <lineage>
        <taxon>Bacteria</taxon>
        <taxon>Bacillati</taxon>
        <taxon>Bacillota</taxon>
        <taxon>Bacilli</taxon>
        <taxon>Bacillales</taxon>
        <taxon>Caryophanaceae</taxon>
        <taxon>Paenisporosarcina</taxon>
    </lineage>
</organism>
<dbReference type="InterPro" id="IPR036513">
    <property type="entry name" value="STAS_dom_sf"/>
</dbReference>
<evidence type="ECO:0000313" key="3">
    <source>
        <dbReference type="EMBL" id="AYC30066.1"/>
    </source>
</evidence>
<dbReference type="PROSITE" id="PS50801">
    <property type="entry name" value="STAS"/>
    <property type="match status" value="1"/>
</dbReference>
<reference evidence="4" key="1">
    <citation type="submission" date="2018-09" db="EMBL/GenBank/DDBJ databases">
        <authorList>
            <person name="Zhu H."/>
        </authorList>
    </citation>
    <scope>NUCLEOTIDE SEQUENCE [LARGE SCALE GENOMIC DNA]</scope>
    <source>
        <strain evidence="4">K2R23-3</strain>
    </source>
</reference>
<accession>A0A385YTS7</accession>
<evidence type="ECO:0000256" key="1">
    <source>
        <dbReference type="ARBA" id="ARBA00022553"/>
    </source>
</evidence>
<dbReference type="Proteomes" id="UP000265725">
    <property type="component" value="Chromosome"/>
</dbReference>
<dbReference type="Pfam" id="PF01740">
    <property type="entry name" value="STAS"/>
    <property type="match status" value="1"/>
</dbReference>
<dbReference type="Gene3D" id="3.30.750.24">
    <property type="entry name" value="STAS domain"/>
    <property type="match status" value="1"/>
</dbReference>
<dbReference type="OrthoDB" id="2379721at2"/>
<dbReference type="PANTHER" id="PTHR33745">
    <property type="entry name" value="RSBT ANTAGONIST PROTEIN RSBS-RELATED"/>
    <property type="match status" value="1"/>
</dbReference>
<evidence type="ECO:0000313" key="4">
    <source>
        <dbReference type="Proteomes" id="UP000265725"/>
    </source>
</evidence>
<keyword evidence="1" id="KW-0597">Phosphoprotein</keyword>
<sequence length="266" mass="30069">MKDVILANAEQLATLITEKQNETYKELKDSTIDFLSMRIELVEMYGACMGLSEGQREELLKEWGEKSGTYTASHGDVSLDMMLREVPHYRTILGDLIFEEAEKLKLTTREFYEVISLFDRCINDVVFYFSVPFVQHEQKKLEISRQLVTELSVPVVLITNQIAVLPLIGSINEERAKVLHERALSEAARLQISYMYVDLSGVQTIDTYVAQQLFHLLDSLALLGIEGKVSGISPIIAQTLVQLGLDFGRFESFSSLKQALAELKPN</sequence>
<protein>
    <submittedName>
        <fullName evidence="3">STAS domain-containing protein</fullName>
    </submittedName>
</protein>
<name>A0A385YTS7_9BACL</name>
<keyword evidence="4" id="KW-1185">Reference proteome</keyword>
<proteinExistence type="predicted"/>
<dbReference type="SUPFAM" id="SSF52091">
    <property type="entry name" value="SpoIIaa-like"/>
    <property type="match status" value="1"/>
</dbReference>
<dbReference type="KEGG" id="paek:D3873_09335"/>
<dbReference type="AlphaFoldDB" id="A0A385YTS7"/>